<dbReference type="Gene3D" id="3.40.50.1110">
    <property type="entry name" value="SGNH hydrolase"/>
    <property type="match status" value="1"/>
</dbReference>
<name>A0A5E8BXT4_9ASCO</name>
<gene>
    <name evidence="3" type="ORF">SAPINGB_P003633</name>
</gene>
<feature type="transmembrane region" description="Helical" evidence="1">
    <location>
        <begin position="421"/>
        <end position="440"/>
    </location>
</feature>
<dbReference type="InterPro" id="IPR036514">
    <property type="entry name" value="SGNH_hydro_sf"/>
</dbReference>
<dbReference type="Gene3D" id="2.60.120.260">
    <property type="entry name" value="Galactose-binding domain-like"/>
    <property type="match status" value="1"/>
</dbReference>
<evidence type="ECO:0000256" key="1">
    <source>
        <dbReference type="SAM" id="Phobius"/>
    </source>
</evidence>
<keyword evidence="2" id="KW-0732">Signal</keyword>
<evidence type="ECO:0000256" key="2">
    <source>
        <dbReference type="SAM" id="SignalP"/>
    </source>
</evidence>
<evidence type="ECO:0008006" key="5">
    <source>
        <dbReference type="Google" id="ProtNLM"/>
    </source>
</evidence>
<feature type="signal peptide" evidence="2">
    <location>
        <begin position="1"/>
        <end position="36"/>
    </location>
</feature>
<dbReference type="AlphaFoldDB" id="A0A5E8BXT4"/>
<dbReference type="OrthoDB" id="4077378at2759"/>
<keyword evidence="4" id="KW-1185">Reference proteome</keyword>
<feature type="chain" id="PRO_5022946617" description="SGNH hydrolase-type esterase domain-containing protein" evidence="2">
    <location>
        <begin position="37"/>
        <end position="471"/>
    </location>
</feature>
<protein>
    <recommendedName>
        <fullName evidence="5">SGNH hydrolase-type esterase domain-containing protein</fullName>
    </recommendedName>
</protein>
<dbReference type="RefSeq" id="XP_031854240.1">
    <property type="nucleotide sequence ID" value="XM_031998349.1"/>
</dbReference>
<keyword evidence="1" id="KW-0812">Transmembrane</keyword>
<evidence type="ECO:0000313" key="4">
    <source>
        <dbReference type="Proteomes" id="UP000398389"/>
    </source>
</evidence>
<sequence length="471" mass="52886">MLAYPRPRQTHQPEFVGLIPLLLAAILAVFSVGAGAAETKDNKPIPPLGKEYIIEDSLFITPKSHPGLFSFNGRWLRYRDTFYASSWPATSVNVLIYGDECSIKLRPPRNTGVIKNQRFLVSVDGSPQLVLSLPPYNAEENPVFDVRIDLPPTDPSIKEEAENSAKLVPHVVEIMSDEENPLHILGISMTNTVVRQGSSWVANQRRIPHIEFVADKSSNFYPSVNQTSLYAASRSLGLRQTYIHKYDTCFSSHCYKARGGLAQQYEWLSPFDGNPKPADARNEMPFFHVFNRIQRLFETTEPQFVVVDVGDNDLLKGVSPHNFYTDLQMFLGQLIVNHRPDAQIFVIIRDGRYFHETEDAVISMRNSNVHAVYFGQESADWWRAFFCSYILPLADQNYPYAEFCSAPGLTQITGSSATSGFFSFLIILGLVASVSYAIYVNRGYILSLIQGSSNLPHYTTSSSKPLMSETA</sequence>
<dbReference type="SUPFAM" id="SSF52266">
    <property type="entry name" value="SGNH hydrolase"/>
    <property type="match status" value="1"/>
</dbReference>
<dbReference type="EMBL" id="CABVLU010000003">
    <property type="protein sequence ID" value="VVT53555.1"/>
    <property type="molecule type" value="Genomic_DNA"/>
</dbReference>
<keyword evidence="1" id="KW-1133">Transmembrane helix</keyword>
<accession>A0A5E8BXT4</accession>
<dbReference type="GeneID" id="43582449"/>
<dbReference type="Proteomes" id="UP000398389">
    <property type="component" value="Unassembled WGS sequence"/>
</dbReference>
<evidence type="ECO:0000313" key="3">
    <source>
        <dbReference type="EMBL" id="VVT53555.1"/>
    </source>
</evidence>
<reference evidence="3 4" key="1">
    <citation type="submission" date="2019-09" db="EMBL/GenBank/DDBJ databases">
        <authorList>
            <person name="Brejova B."/>
        </authorList>
    </citation>
    <scope>NUCLEOTIDE SEQUENCE [LARGE SCALE GENOMIC DNA]</scope>
</reference>
<keyword evidence="1" id="KW-0472">Membrane</keyword>
<organism evidence="3 4">
    <name type="scientific">Magnusiomyces paraingens</name>
    <dbReference type="NCBI Taxonomy" id="2606893"/>
    <lineage>
        <taxon>Eukaryota</taxon>
        <taxon>Fungi</taxon>
        <taxon>Dikarya</taxon>
        <taxon>Ascomycota</taxon>
        <taxon>Saccharomycotina</taxon>
        <taxon>Dipodascomycetes</taxon>
        <taxon>Dipodascales</taxon>
        <taxon>Dipodascaceae</taxon>
        <taxon>Magnusiomyces</taxon>
    </lineage>
</organism>
<proteinExistence type="predicted"/>